<organism evidence="1 2">
    <name type="scientific">Gigaspora margarita</name>
    <dbReference type="NCBI Taxonomy" id="4874"/>
    <lineage>
        <taxon>Eukaryota</taxon>
        <taxon>Fungi</taxon>
        <taxon>Fungi incertae sedis</taxon>
        <taxon>Mucoromycota</taxon>
        <taxon>Glomeromycotina</taxon>
        <taxon>Glomeromycetes</taxon>
        <taxon>Diversisporales</taxon>
        <taxon>Gigasporaceae</taxon>
        <taxon>Gigaspora</taxon>
    </lineage>
</organism>
<gene>
    <name evidence="1" type="ORF">GMARGA_LOCUS27773</name>
</gene>
<evidence type="ECO:0000313" key="1">
    <source>
        <dbReference type="EMBL" id="CAG8821212.1"/>
    </source>
</evidence>
<keyword evidence="2" id="KW-1185">Reference proteome</keyword>
<accession>A0ABN7W815</accession>
<sequence>ALAELWDVEDNELLDFFAIEKKLITIDKILQPLIKEHILSFGGTYINVKKKQVFVNTVDPSVVPIITNSSELMHTDYLNFITFVTANNSLVTLADRFLKIYGLIKQFRPKNIECYIDMEFNNIVIRHSQKKNNSEFLNSTRVYNPIFIQPSVNFSHPRCKEGFNEPS</sequence>
<dbReference type="Proteomes" id="UP000789901">
    <property type="component" value="Unassembled WGS sequence"/>
</dbReference>
<reference evidence="1 2" key="1">
    <citation type="submission" date="2021-06" db="EMBL/GenBank/DDBJ databases">
        <authorList>
            <person name="Kallberg Y."/>
            <person name="Tangrot J."/>
            <person name="Rosling A."/>
        </authorList>
    </citation>
    <scope>NUCLEOTIDE SEQUENCE [LARGE SCALE GENOMIC DNA]</scope>
    <source>
        <strain evidence="1 2">120-4 pot B 10/14</strain>
    </source>
</reference>
<protein>
    <submittedName>
        <fullName evidence="1">19435_t:CDS:1</fullName>
    </submittedName>
</protein>
<comment type="caution">
    <text evidence="1">The sequence shown here is derived from an EMBL/GenBank/DDBJ whole genome shotgun (WGS) entry which is preliminary data.</text>
</comment>
<evidence type="ECO:0000313" key="2">
    <source>
        <dbReference type="Proteomes" id="UP000789901"/>
    </source>
</evidence>
<feature type="non-terminal residue" evidence="1">
    <location>
        <position position="1"/>
    </location>
</feature>
<proteinExistence type="predicted"/>
<dbReference type="EMBL" id="CAJVQB010034475">
    <property type="protein sequence ID" value="CAG8821212.1"/>
    <property type="molecule type" value="Genomic_DNA"/>
</dbReference>
<name>A0ABN7W815_GIGMA</name>